<dbReference type="Proteomes" id="UP001230649">
    <property type="component" value="Unassembled WGS sequence"/>
</dbReference>
<comment type="caution">
    <text evidence="1">The sequence shown here is derived from an EMBL/GenBank/DDBJ whole genome shotgun (WGS) entry which is preliminary data.</text>
</comment>
<dbReference type="EMBL" id="JASBWS010000103">
    <property type="protein sequence ID" value="KAJ9097466.1"/>
    <property type="molecule type" value="Genomic_DNA"/>
</dbReference>
<evidence type="ECO:0000313" key="1">
    <source>
        <dbReference type="EMBL" id="KAJ9097466.1"/>
    </source>
</evidence>
<organism evidence="1 2">
    <name type="scientific">Naganishia adeliensis</name>
    <dbReference type="NCBI Taxonomy" id="92952"/>
    <lineage>
        <taxon>Eukaryota</taxon>
        <taxon>Fungi</taxon>
        <taxon>Dikarya</taxon>
        <taxon>Basidiomycota</taxon>
        <taxon>Agaricomycotina</taxon>
        <taxon>Tremellomycetes</taxon>
        <taxon>Filobasidiales</taxon>
        <taxon>Filobasidiaceae</taxon>
        <taxon>Naganishia</taxon>
    </lineage>
</organism>
<accession>A0ACC2VFV0</accession>
<reference evidence="1" key="1">
    <citation type="submission" date="2023-04" db="EMBL/GenBank/DDBJ databases">
        <title>Draft Genome sequencing of Naganishia species isolated from polar environments using Oxford Nanopore Technology.</title>
        <authorList>
            <person name="Leo P."/>
            <person name="Venkateswaran K."/>
        </authorList>
    </citation>
    <scope>NUCLEOTIDE SEQUENCE</scope>
    <source>
        <strain evidence="1">MNA-CCFEE 5262</strain>
    </source>
</reference>
<sequence length="623" mass="68219">MSSEREPLLAESPDGYRTVVEPQPSTTPKRRFPIFYTIGIIFTCILASFLLLSALLVHSFIPSDEQLSQIASTAIIVQPEPEINVLNFSQTYTTAHVQVSGAVGIDAYQALGIRPQTQDEPRGAAWWESLREIVARRAINTAGPLVLHIPQAVTIFPYGSSRPLLNVTIPDVVNIPLIVRESTAPLIELTDAEDRLDPFTYEIRVDLLSPKRLASLATKAWTRGSIEVDILIPQVIVQSPSQTGWRKWLRVQQRDIRVTRKLDVPDVPGLPRPGDDLAGYIKLESYAFHTSRKTGARSDEPKREGRSQLRVSAVASARNPFRSLHADFPLELGFGIFLPSSGNSSEGLVKMADVVTMPIKLRGQETLRINIEGIVTSSNSTSGDDDALSGFLHNYLEGRDNNVTIRGRSDFPLAASPDWDHGQHIPPEWLHRFLPNIHAVVAFPGPQPPPKLIELVTIEQMKISESAGKLRASGVVVVQARLPPDLADIKVDIKGVRPDILVFDGEVASSGEPVNPAIPPYPAKAFGRIHPDDYLVAISELDPTTPGLLIVRAPIHDVPIDILQGRDKVLSDFVGKIVFKGSAVAGIVGNAAVRLHVVGMDRPFEVDRLPVRGVVNVGRPRVV</sequence>
<name>A0ACC2VFV0_9TREE</name>
<keyword evidence="2" id="KW-1185">Reference proteome</keyword>
<evidence type="ECO:0000313" key="2">
    <source>
        <dbReference type="Proteomes" id="UP001230649"/>
    </source>
</evidence>
<protein>
    <submittedName>
        <fullName evidence="1">Uncharacterized protein</fullName>
    </submittedName>
</protein>
<gene>
    <name evidence="1" type="ORF">QFC20_006207</name>
</gene>
<proteinExistence type="predicted"/>